<proteinExistence type="predicted"/>
<name>A0ABP0SMH3_9DINO</name>
<evidence type="ECO:0000313" key="1">
    <source>
        <dbReference type="EMBL" id="CAK9113461.1"/>
    </source>
</evidence>
<evidence type="ECO:0008006" key="3">
    <source>
        <dbReference type="Google" id="ProtNLM"/>
    </source>
</evidence>
<sequence>HVQQGTRLARGRGPGRVAVLPYDADLDRIMRQKAATPVREELEPQELEAEMKDMAKPNAVVGERTSVGMADVNAQHVSALQATAAQKLGASGEHAAEFVLRTGNKLLDQFRPQYFGFAFPYIFKYCTGMPDPAAWSNVARYRREKDAPRMELHEWVRVMARRCESQIGRDWVFGFAAWNLHFRSALNLCRSLAVFEGPVMEDETGKMRRLTPKDIEDGALQLLRSLQGCYISKGGKPKPVNGDVSKLPYVRGLGPAARKLAQSMRHTAQSMPGTQEARKRMRFEIEALRIRYGTPIFVTFSPDEAHQLLYVRLSRARWSDPVRAASMCQNWDVSARDYPPLDENYTWPIHKLQELREAYLLYSGHVMHGVYEGLSQGEIKEGIRAAEASWPEHKEEQIMIACPAYQRRRASATEADEREEAMAWAREYLAENVATLQFLKQHHCHPLNAETGERVPLHGCQKADKPGACKSEFPRTAWLSDKGEVLCPCKAEGFGMSTQGRKNRLGALHGPYGNEWLNCCHPALLAALRGVNVDVQLPYR</sequence>
<feature type="non-terminal residue" evidence="1">
    <location>
        <position position="1"/>
    </location>
</feature>
<accession>A0ABP0SMH3</accession>
<dbReference type="EMBL" id="CAXAMN010027868">
    <property type="protein sequence ID" value="CAK9113461.1"/>
    <property type="molecule type" value="Genomic_DNA"/>
</dbReference>
<gene>
    <name evidence="1" type="ORF">CCMP2556_LOCUS52514</name>
</gene>
<protein>
    <recommendedName>
        <fullName evidence="3">DNA-directed DNA polymerase</fullName>
    </recommendedName>
</protein>
<reference evidence="1 2" key="1">
    <citation type="submission" date="2024-02" db="EMBL/GenBank/DDBJ databases">
        <authorList>
            <person name="Chen Y."/>
            <person name="Shah S."/>
            <person name="Dougan E. K."/>
            <person name="Thang M."/>
            <person name="Chan C."/>
        </authorList>
    </citation>
    <scope>NUCLEOTIDE SEQUENCE [LARGE SCALE GENOMIC DNA]</scope>
</reference>
<keyword evidence="2" id="KW-1185">Reference proteome</keyword>
<comment type="caution">
    <text evidence="1">The sequence shown here is derived from an EMBL/GenBank/DDBJ whole genome shotgun (WGS) entry which is preliminary data.</text>
</comment>
<dbReference type="Proteomes" id="UP001642484">
    <property type="component" value="Unassembled WGS sequence"/>
</dbReference>
<evidence type="ECO:0000313" key="2">
    <source>
        <dbReference type="Proteomes" id="UP001642484"/>
    </source>
</evidence>
<organism evidence="1 2">
    <name type="scientific">Durusdinium trenchii</name>
    <dbReference type="NCBI Taxonomy" id="1381693"/>
    <lineage>
        <taxon>Eukaryota</taxon>
        <taxon>Sar</taxon>
        <taxon>Alveolata</taxon>
        <taxon>Dinophyceae</taxon>
        <taxon>Suessiales</taxon>
        <taxon>Symbiodiniaceae</taxon>
        <taxon>Durusdinium</taxon>
    </lineage>
</organism>